<keyword evidence="3" id="KW-1185">Reference proteome</keyword>
<sequence length="415" mass="44790">MSVSPMISPRSPRSPRPVGSQDVDAASAQRGRSLSSKICRAFRKPQTESAKRSNSGARAVRASQSAEPPRNHLAAQERLEQRGRSASRRKILDSDRSHHSRETRNRILVQDADPLFSTDEGPSATPSDDSATLFELLARSQEPRTGPPASVHVPRSSSSIHNNAHDLVTLPTPDFTNARNAFSATPHTVLDNTPAFAASPPVVDERFTSQAPDTPRAAGMTQTEQKSQEGGKGRAALWENARRGPGHLLLALGFSALDLVFPQHGSNLNQLVDELQTDGAIMHQAVRDGPIMCCLAGVLLASKYTLKTLQTIVETCNHLGWLPTPPTTPPSQQLPDVAVANDTAAASDASWHTSKKDHDEQGAYSNANEHSNVYFGETNRDVGHWVHSDGKLSELSVDESALHVSATSEDNTRNS</sequence>
<feature type="compositionally biased region" description="Polar residues" evidence="1">
    <location>
        <begin position="52"/>
        <end position="66"/>
    </location>
</feature>
<feature type="compositionally biased region" description="Low complexity" evidence="1">
    <location>
        <begin position="1"/>
        <end position="11"/>
    </location>
</feature>
<feature type="region of interest" description="Disordered" evidence="1">
    <location>
        <begin position="206"/>
        <end position="231"/>
    </location>
</feature>
<name>A0AAE0BUG3_9CHLO</name>
<dbReference type="Proteomes" id="UP001190700">
    <property type="component" value="Unassembled WGS sequence"/>
</dbReference>
<comment type="caution">
    <text evidence="2">The sequence shown here is derived from an EMBL/GenBank/DDBJ whole genome shotgun (WGS) entry which is preliminary data.</text>
</comment>
<reference evidence="2 3" key="1">
    <citation type="journal article" date="2015" name="Genome Biol. Evol.">
        <title>Comparative Genomics of a Bacterivorous Green Alga Reveals Evolutionary Causalities and Consequences of Phago-Mixotrophic Mode of Nutrition.</title>
        <authorList>
            <person name="Burns J.A."/>
            <person name="Paasch A."/>
            <person name="Narechania A."/>
            <person name="Kim E."/>
        </authorList>
    </citation>
    <scope>NUCLEOTIDE SEQUENCE [LARGE SCALE GENOMIC DNA]</scope>
    <source>
        <strain evidence="2 3">PLY_AMNH</strain>
    </source>
</reference>
<evidence type="ECO:0000256" key="1">
    <source>
        <dbReference type="SAM" id="MobiDB-lite"/>
    </source>
</evidence>
<evidence type="ECO:0000313" key="2">
    <source>
        <dbReference type="EMBL" id="KAK3242149.1"/>
    </source>
</evidence>
<evidence type="ECO:0000313" key="3">
    <source>
        <dbReference type="Proteomes" id="UP001190700"/>
    </source>
</evidence>
<gene>
    <name evidence="2" type="ORF">CYMTET_48136</name>
</gene>
<organism evidence="2 3">
    <name type="scientific">Cymbomonas tetramitiformis</name>
    <dbReference type="NCBI Taxonomy" id="36881"/>
    <lineage>
        <taxon>Eukaryota</taxon>
        <taxon>Viridiplantae</taxon>
        <taxon>Chlorophyta</taxon>
        <taxon>Pyramimonadophyceae</taxon>
        <taxon>Pyramimonadales</taxon>
        <taxon>Pyramimonadaceae</taxon>
        <taxon>Cymbomonas</taxon>
    </lineage>
</organism>
<feature type="region of interest" description="Disordered" evidence="1">
    <location>
        <begin position="1"/>
        <end position="129"/>
    </location>
</feature>
<feature type="compositionally biased region" description="Basic and acidic residues" evidence="1">
    <location>
        <begin position="90"/>
        <end position="105"/>
    </location>
</feature>
<dbReference type="EMBL" id="LGRX02033226">
    <property type="protein sequence ID" value="KAK3242149.1"/>
    <property type="molecule type" value="Genomic_DNA"/>
</dbReference>
<dbReference type="AlphaFoldDB" id="A0AAE0BUG3"/>
<feature type="region of interest" description="Disordered" evidence="1">
    <location>
        <begin position="396"/>
        <end position="415"/>
    </location>
</feature>
<feature type="region of interest" description="Disordered" evidence="1">
    <location>
        <begin position="342"/>
        <end position="364"/>
    </location>
</feature>
<protein>
    <submittedName>
        <fullName evidence="2">Uncharacterized protein</fullName>
    </submittedName>
</protein>
<accession>A0AAE0BUG3</accession>
<proteinExistence type="predicted"/>